<gene>
    <name evidence="2" type="ORF">L5515_017285</name>
</gene>
<evidence type="ECO:0000256" key="1">
    <source>
        <dbReference type="SAM" id="Coils"/>
    </source>
</evidence>
<feature type="coiled-coil region" evidence="1">
    <location>
        <begin position="38"/>
        <end position="93"/>
    </location>
</feature>
<evidence type="ECO:0000313" key="3">
    <source>
        <dbReference type="Proteomes" id="UP000829354"/>
    </source>
</evidence>
<organism evidence="2 3">
    <name type="scientific">Caenorhabditis briggsae</name>
    <dbReference type="NCBI Taxonomy" id="6238"/>
    <lineage>
        <taxon>Eukaryota</taxon>
        <taxon>Metazoa</taxon>
        <taxon>Ecdysozoa</taxon>
        <taxon>Nematoda</taxon>
        <taxon>Chromadorea</taxon>
        <taxon>Rhabditida</taxon>
        <taxon>Rhabditina</taxon>
        <taxon>Rhabditomorpha</taxon>
        <taxon>Rhabditoidea</taxon>
        <taxon>Rhabditidae</taxon>
        <taxon>Peloderinae</taxon>
        <taxon>Caenorhabditis</taxon>
    </lineage>
</organism>
<name>A0AAE9JQM8_CAEBR</name>
<keyword evidence="3" id="KW-1185">Reference proteome</keyword>
<evidence type="ECO:0000313" key="2">
    <source>
        <dbReference type="EMBL" id="UMM40769.1"/>
    </source>
</evidence>
<dbReference type="EMBL" id="CP092625">
    <property type="protein sequence ID" value="UMM40769.1"/>
    <property type="molecule type" value="Genomic_DNA"/>
</dbReference>
<proteinExistence type="predicted"/>
<protein>
    <submittedName>
        <fullName evidence="2">Uncharacterized protein</fullName>
    </submittedName>
</protein>
<dbReference type="AlphaFoldDB" id="A0AAE9JQM8"/>
<accession>A0AAE9JQM8</accession>
<reference evidence="2 3" key="1">
    <citation type="submission" date="2022-04" db="EMBL/GenBank/DDBJ databases">
        <title>Chromosome-level reference genomes for two strains of Caenorhabditis briggsae: an improved platform for comparative genomics.</title>
        <authorList>
            <person name="Stevens L."/>
            <person name="Andersen E."/>
        </authorList>
    </citation>
    <scope>NUCLEOTIDE SEQUENCE [LARGE SCALE GENOMIC DNA]</scope>
    <source>
        <strain evidence="2">VX34</strain>
        <tissue evidence="2">Whole-organism</tissue>
    </source>
</reference>
<keyword evidence="1" id="KW-0175">Coiled coil</keyword>
<dbReference type="Proteomes" id="UP000829354">
    <property type="component" value="Chromosome X"/>
</dbReference>
<sequence length="247" mass="29001">MEALLEEDVSPNQTMCLEMARQTSEYHKELGKKVRSNFEHMRNANRRLQMSLEELEVEKENMDVELGRRGQRIQELEKSIELKVQNEEKFRSENAEICKKFWDQTAQVDTLIKMLEDKTVRIIGDGMVIQEQQRYIQNLEDVVDCRGIYYVEMPENFQFTKGKWTLRKNATRSIGRMHFVSPRDQKRFALRVMLLNVTDTKSYEDLQTVGGVFYEKFVDAAKAAGYLTEDIFYEKSLEEAASFHSAP</sequence>